<dbReference type="Gene3D" id="1.20.1740.10">
    <property type="entry name" value="Amino acid/polyamine transporter I"/>
    <property type="match status" value="1"/>
</dbReference>
<evidence type="ECO:0000256" key="2">
    <source>
        <dbReference type="ARBA" id="ARBA00022448"/>
    </source>
</evidence>
<evidence type="ECO:0000256" key="4">
    <source>
        <dbReference type="ARBA" id="ARBA00022989"/>
    </source>
</evidence>
<sequence>MSQNARGLGDTLPAIPFTVFSSNHELLDSGSTASNVCRARGTSDQPDSAGDVQDASNRFETIDGGNTKAPQPPIHTVRRKLEGIHIFMIAVNGTLGTGLYVRSGQILELGGPLAVIFSFLLLGILTWAVMQCIAELLCLWPVPGAAPLFVKKFVDKELGNTVGIAYWYTQKYEP</sequence>
<evidence type="ECO:0000256" key="1">
    <source>
        <dbReference type="ARBA" id="ARBA00004141"/>
    </source>
</evidence>
<dbReference type="PANTHER" id="PTHR43495:SF5">
    <property type="entry name" value="GAMMA-AMINOBUTYRIC ACID PERMEASE"/>
    <property type="match status" value="1"/>
</dbReference>
<dbReference type="EMBL" id="JAHBCI010000005">
    <property type="protein sequence ID" value="KAG9502049.1"/>
    <property type="molecule type" value="Genomic_DNA"/>
</dbReference>
<dbReference type="AlphaFoldDB" id="A0A9P8DHL5"/>
<dbReference type="RefSeq" id="XP_044681049.1">
    <property type="nucleotide sequence ID" value="XM_044825392.1"/>
</dbReference>
<reference evidence="8" key="1">
    <citation type="journal article" date="2021" name="Mol. Plant Microbe Interact.">
        <title>Telomere to telomere genome assembly of Fusarium musae F31, causal agent of crown rot disease of banana.</title>
        <authorList>
            <person name="Degradi L."/>
            <person name="Tava V."/>
            <person name="Kunova A."/>
            <person name="Cortesi P."/>
            <person name="Saracchi M."/>
            <person name="Pasquali M."/>
        </authorList>
    </citation>
    <scope>NUCLEOTIDE SEQUENCE</scope>
    <source>
        <strain evidence="8">F31</strain>
    </source>
</reference>
<keyword evidence="9" id="KW-1185">Reference proteome</keyword>
<proteinExistence type="predicted"/>
<dbReference type="GO" id="GO:0055085">
    <property type="term" value="P:transmembrane transport"/>
    <property type="evidence" value="ECO:0007669"/>
    <property type="project" value="InterPro"/>
</dbReference>
<feature type="transmembrane region" description="Helical" evidence="6">
    <location>
        <begin position="83"/>
        <end position="101"/>
    </location>
</feature>
<dbReference type="GO" id="GO:0006865">
    <property type="term" value="P:amino acid transport"/>
    <property type="evidence" value="ECO:0007669"/>
    <property type="project" value="InterPro"/>
</dbReference>
<feature type="transmembrane region" description="Helical" evidence="6">
    <location>
        <begin position="113"/>
        <end position="142"/>
    </location>
</feature>
<dbReference type="InterPro" id="IPR004841">
    <property type="entry name" value="AA-permease/SLC12A_dom"/>
</dbReference>
<keyword evidence="5 6" id="KW-0472">Membrane</keyword>
<feature type="domain" description="Amino acid permease/ SLC12A" evidence="7">
    <location>
        <begin position="85"/>
        <end position="170"/>
    </location>
</feature>
<comment type="caution">
    <text evidence="8">The sequence shown here is derived from an EMBL/GenBank/DDBJ whole genome shotgun (WGS) entry which is preliminary data.</text>
</comment>
<evidence type="ECO:0000256" key="3">
    <source>
        <dbReference type="ARBA" id="ARBA00022692"/>
    </source>
</evidence>
<dbReference type="PANTHER" id="PTHR43495">
    <property type="entry name" value="GABA PERMEASE"/>
    <property type="match status" value="1"/>
</dbReference>
<evidence type="ECO:0000256" key="5">
    <source>
        <dbReference type="ARBA" id="ARBA00023136"/>
    </source>
</evidence>
<dbReference type="GeneID" id="68315617"/>
<keyword evidence="3 6" id="KW-0812">Transmembrane</keyword>
<dbReference type="InterPro" id="IPR004840">
    <property type="entry name" value="Amino_acid_permease_CS"/>
</dbReference>
<gene>
    <name evidence="8" type="ORF">J7337_007761</name>
</gene>
<dbReference type="KEGG" id="fmu:J7337_007761"/>
<comment type="subcellular location">
    <subcellularLocation>
        <location evidence="1">Membrane</location>
        <topology evidence="1">Multi-pass membrane protein</topology>
    </subcellularLocation>
</comment>
<accession>A0A9P8DHL5</accession>
<dbReference type="PROSITE" id="PS00218">
    <property type="entry name" value="AMINO_ACID_PERMEASE_1"/>
    <property type="match status" value="1"/>
</dbReference>
<dbReference type="GO" id="GO:0016020">
    <property type="term" value="C:membrane"/>
    <property type="evidence" value="ECO:0007669"/>
    <property type="project" value="UniProtKB-SubCell"/>
</dbReference>
<organism evidence="8 9">
    <name type="scientific">Fusarium musae</name>
    <dbReference type="NCBI Taxonomy" id="1042133"/>
    <lineage>
        <taxon>Eukaryota</taxon>
        <taxon>Fungi</taxon>
        <taxon>Dikarya</taxon>
        <taxon>Ascomycota</taxon>
        <taxon>Pezizomycotina</taxon>
        <taxon>Sordariomycetes</taxon>
        <taxon>Hypocreomycetidae</taxon>
        <taxon>Hypocreales</taxon>
        <taxon>Nectriaceae</taxon>
        <taxon>Fusarium</taxon>
    </lineage>
</organism>
<dbReference type="Pfam" id="PF00324">
    <property type="entry name" value="AA_permease"/>
    <property type="match status" value="1"/>
</dbReference>
<name>A0A9P8DHL5_9HYPO</name>
<evidence type="ECO:0000259" key="7">
    <source>
        <dbReference type="Pfam" id="PF00324"/>
    </source>
</evidence>
<evidence type="ECO:0000313" key="8">
    <source>
        <dbReference type="EMBL" id="KAG9502049.1"/>
    </source>
</evidence>
<keyword evidence="4 6" id="KW-1133">Transmembrane helix</keyword>
<protein>
    <recommendedName>
        <fullName evidence="7">Amino acid permease/ SLC12A domain-containing protein</fullName>
    </recommendedName>
</protein>
<dbReference type="Proteomes" id="UP000827133">
    <property type="component" value="Unassembled WGS sequence"/>
</dbReference>
<evidence type="ECO:0000256" key="6">
    <source>
        <dbReference type="SAM" id="Phobius"/>
    </source>
</evidence>
<evidence type="ECO:0000313" key="9">
    <source>
        <dbReference type="Proteomes" id="UP000827133"/>
    </source>
</evidence>
<keyword evidence="2" id="KW-0813">Transport</keyword>